<keyword evidence="1" id="KW-0812">Transmembrane</keyword>
<keyword evidence="4" id="KW-1185">Reference proteome</keyword>
<proteinExistence type="predicted"/>
<dbReference type="Proteomes" id="UP000831782">
    <property type="component" value="Chromosome"/>
</dbReference>
<keyword evidence="1" id="KW-1133">Transmembrane helix</keyword>
<dbReference type="RefSeq" id="WP_244723498.1">
    <property type="nucleotide sequence ID" value="NZ_CP095072.1"/>
</dbReference>
<dbReference type="NCBIfam" id="NF040535">
    <property type="entry name" value="LiaF_C_term"/>
    <property type="match status" value="1"/>
</dbReference>
<dbReference type="InterPro" id="IPR047793">
    <property type="entry name" value="LiaF_C"/>
</dbReference>
<accession>A0ABY4F0X2</accession>
<dbReference type="InterPro" id="IPR016975">
    <property type="entry name" value="Cell_wall_LiaF"/>
</dbReference>
<evidence type="ECO:0000256" key="1">
    <source>
        <dbReference type="SAM" id="Phobius"/>
    </source>
</evidence>
<keyword evidence="1" id="KW-0472">Membrane</keyword>
<evidence type="ECO:0000313" key="4">
    <source>
        <dbReference type="Proteomes" id="UP000831782"/>
    </source>
</evidence>
<feature type="domain" description="Cell wall-active antibiotics response LiaF-like C-terminal" evidence="2">
    <location>
        <begin position="123"/>
        <end position="236"/>
    </location>
</feature>
<dbReference type="Pfam" id="PF09922">
    <property type="entry name" value="LiaF-like_C"/>
    <property type="match status" value="1"/>
</dbReference>
<dbReference type="EMBL" id="CP095072">
    <property type="protein sequence ID" value="UOQ50173.1"/>
    <property type="molecule type" value="Genomic_DNA"/>
</dbReference>
<feature type="transmembrane region" description="Helical" evidence="1">
    <location>
        <begin position="12"/>
        <end position="45"/>
    </location>
</feature>
<evidence type="ECO:0000259" key="2">
    <source>
        <dbReference type="Pfam" id="PF09922"/>
    </source>
</evidence>
<dbReference type="InterPro" id="IPR024425">
    <property type="entry name" value="LiaF-like_C"/>
</dbReference>
<name>A0ABY4F0X2_9BACI</name>
<dbReference type="PIRSF" id="PIRSF031509">
    <property type="entry name" value="Cell_wall_LiaF/YvqF"/>
    <property type="match status" value="1"/>
</dbReference>
<evidence type="ECO:0000313" key="3">
    <source>
        <dbReference type="EMBL" id="UOQ50173.1"/>
    </source>
</evidence>
<sequence>MSKKTGYDLLQILLIIGALFLLIELIFIDVGLLFLIAIGAVGIYFGRRSFKSTTGKTIFWGGIFFVIIAILQTFAIRFFIFAIIIYFVWQWYQQKQKENQELPQFIDITEETLYEDQMIQNKWFGKYQTTKNGFSWQDLNIQSGIGDIQVDLNNTMLPNEENVMVIRHFAGKIEVIVPYDVEVTIDHSVIFGDIHAFDHQKKNVFNRHVQLQTKGYRQSRQKVKIYTQMIVGKLEVRRG</sequence>
<feature type="transmembrane region" description="Helical" evidence="1">
    <location>
        <begin position="57"/>
        <end position="89"/>
    </location>
</feature>
<organism evidence="3 4">
    <name type="scientific">Gracilibacillus caseinilyticus</name>
    <dbReference type="NCBI Taxonomy" id="2932256"/>
    <lineage>
        <taxon>Bacteria</taxon>
        <taxon>Bacillati</taxon>
        <taxon>Bacillota</taxon>
        <taxon>Bacilli</taxon>
        <taxon>Bacillales</taxon>
        <taxon>Bacillaceae</taxon>
        <taxon>Gracilibacillus</taxon>
    </lineage>
</organism>
<protein>
    <submittedName>
        <fullName evidence="3">Cell wall-active antibiotics response protein LiaF</fullName>
    </submittedName>
</protein>
<gene>
    <name evidence="3" type="primary">liaF</name>
    <name evidence="3" type="ORF">MUN88_09010</name>
</gene>
<reference evidence="3 4" key="1">
    <citation type="submission" date="2022-04" db="EMBL/GenBank/DDBJ databases">
        <title>Gracilibacillus sp. isolated from saltern.</title>
        <authorList>
            <person name="Won M."/>
            <person name="Lee C.-M."/>
            <person name="Woen H.-Y."/>
            <person name="Kwon S.-W."/>
        </authorList>
    </citation>
    <scope>NUCLEOTIDE SEQUENCE [LARGE SCALE GENOMIC DNA]</scope>
    <source>
        <strain evidence="3 4">SSWR10-1</strain>
    </source>
</reference>